<dbReference type="AlphaFoldDB" id="K4KQ56"/>
<proteinExistence type="predicted"/>
<dbReference type="GO" id="GO:0003677">
    <property type="term" value="F:DNA binding"/>
    <property type="evidence" value="ECO:0007669"/>
    <property type="project" value="InterPro"/>
</dbReference>
<dbReference type="InterPro" id="IPR009061">
    <property type="entry name" value="DNA-bd_dom_put_sf"/>
</dbReference>
<dbReference type="PANTHER" id="PTHR44591:SF3">
    <property type="entry name" value="RESPONSE REGULATORY DOMAIN-CONTAINING PROTEIN"/>
    <property type="match status" value="1"/>
</dbReference>
<sequence length="203" mass="22387">MNEPRQMTEIQVLTTGEAAKYCGVNFRTVIRWIERGRLKAYKLPGRGDHRIQTQDFVSFLRDNQMPVPPELMGANNRVLVIEDQPEMAAAIKRALKRAGYDVEIAKDGFVAGALLLSHNPALVTLDLKMPGIDGYQVLTFIRDHEEHNQVKVLVISAETREGLDRAIATGADAVLPKPFDNSELLAHVSALIGEGQLSMANSA</sequence>
<dbReference type="NCBIfam" id="TIGR01764">
    <property type="entry name" value="excise"/>
    <property type="match status" value="1"/>
</dbReference>
<dbReference type="RefSeq" id="WP_016389698.1">
    <property type="nucleotide sequence ID" value="NC_018868.3"/>
</dbReference>
<dbReference type="STRING" id="1117647.M5M_15555"/>
<dbReference type="PROSITE" id="PS50110">
    <property type="entry name" value="RESPONSE_REGULATORY"/>
    <property type="match status" value="1"/>
</dbReference>
<dbReference type="Gene3D" id="3.40.50.2300">
    <property type="match status" value="1"/>
</dbReference>
<dbReference type="InterPro" id="IPR001789">
    <property type="entry name" value="Sig_transdc_resp-reg_receiver"/>
</dbReference>
<evidence type="ECO:0000256" key="2">
    <source>
        <dbReference type="PROSITE-ProRule" id="PRU00169"/>
    </source>
</evidence>
<dbReference type="Pfam" id="PF00072">
    <property type="entry name" value="Response_reg"/>
    <property type="match status" value="1"/>
</dbReference>
<dbReference type="KEGG" id="saga:M5M_15555"/>
<dbReference type="SUPFAM" id="SSF52172">
    <property type="entry name" value="CheY-like"/>
    <property type="match status" value="1"/>
</dbReference>
<evidence type="ECO:0000313" key="4">
    <source>
        <dbReference type="EMBL" id="AFV00244.2"/>
    </source>
</evidence>
<dbReference type="EMBL" id="CP003746">
    <property type="protein sequence ID" value="AFV00244.2"/>
    <property type="molecule type" value="Genomic_DNA"/>
</dbReference>
<protein>
    <submittedName>
        <fullName evidence="4">Response regulator receiver protein</fullName>
    </submittedName>
</protein>
<evidence type="ECO:0000256" key="1">
    <source>
        <dbReference type="ARBA" id="ARBA00022553"/>
    </source>
</evidence>
<dbReference type="SUPFAM" id="SSF46955">
    <property type="entry name" value="Putative DNA-binding domain"/>
    <property type="match status" value="1"/>
</dbReference>
<dbReference type="CDD" id="cd00156">
    <property type="entry name" value="REC"/>
    <property type="match status" value="1"/>
</dbReference>
<gene>
    <name evidence="4" type="ordered locus">M5M_15555</name>
</gene>
<evidence type="ECO:0000313" key="5">
    <source>
        <dbReference type="Proteomes" id="UP000000466"/>
    </source>
</evidence>
<keyword evidence="1 2" id="KW-0597">Phosphoprotein</keyword>
<dbReference type="PANTHER" id="PTHR44591">
    <property type="entry name" value="STRESS RESPONSE REGULATOR PROTEIN 1"/>
    <property type="match status" value="1"/>
</dbReference>
<dbReference type="InterPro" id="IPR041657">
    <property type="entry name" value="HTH_17"/>
</dbReference>
<evidence type="ECO:0000259" key="3">
    <source>
        <dbReference type="PROSITE" id="PS50110"/>
    </source>
</evidence>
<accession>K4KQ56</accession>
<feature type="domain" description="Response regulatory" evidence="3">
    <location>
        <begin position="77"/>
        <end position="192"/>
    </location>
</feature>
<organism evidence="4 5">
    <name type="scientific">Simiduia agarivorans (strain DSM 21679 / JCM 13881 / BCRC 17597 / SA1)</name>
    <dbReference type="NCBI Taxonomy" id="1117647"/>
    <lineage>
        <taxon>Bacteria</taxon>
        <taxon>Pseudomonadati</taxon>
        <taxon>Pseudomonadota</taxon>
        <taxon>Gammaproteobacteria</taxon>
        <taxon>Cellvibrionales</taxon>
        <taxon>Cellvibrionaceae</taxon>
        <taxon>Simiduia</taxon>
    </lineage>
</organism>
<dbReference type="SMART" id="SM00448">
    <property type="entry name" value="REC"/>
    <property type="match status" value="1"/>
</dbReference>
<dbReference type="Gene3D" id="1.10.1660.10">
    <property type="match status" value="1"/>
</dbReference>
<name>K4KQ56_SIMAS</name>
<feature type="modified residue" description="4-aspartylphosphate" evidence="2">
    <location>
        <position position="126"/>
    </location>
</feature>
<dbReference type="InterPro" id="IPR050595">
    <property type="entry name" value="Bact_response_regulator"/>
</dbReference>
<dbReference type="Pfam" id="PF12728">
    <property type="entry name" value="HTH_17"/>
    <property type="match status" value="1"/>
</dbReference>
<dbReference type="InterPro" id="IPR010093">
    <property type="entry name" value="SinI_DNA-bd"/>
</dbReference>
<dbReference type="GO" id="GO:0000160">
    <property type="term" value="P:phosphorelay signal transduction system"/>
    <property type="evidence" value="ECO:0007669"/>
    <property type="project" value="InterPro"/>
</dbReference>
<keyword evidence="5" id="KW-1185">Reference proteome</keyword>
<dbReference type="HOGENOM" id="CLU_092045_0_0_6"/>
<dbReference type="Proteomes" id="UP000000466">
    <property type="component" value="Chromosome"/>
</dbReference>
<dbReference type="eggNOG" id="COG0745">
    <property type="taxonomic scope" value="Bacteria"/>
</dbReference>
<reference evidence="4 5" key="1">
    <citation type="journal article" date="2013" name="Genome Announc.">
        <title>Complete genome sequence of Simiduia agarivorans SA1(T), a marine bacterium able to degrade a variety of polysaccharides.</title>
        <authorList>
            <person name="Lin S.Y."/>
            <person name="Shieh W.Y."/>
            <person name="Chen J.S."/>
            <person name="Tang S.L."/>
        </authorList>
    </citation>
    <scope>NUCLEOTIDE SEQUENCE [LARGE SCALE GENOMIC DNA]</scope>
    <source>
        <strain evidence="5">DSM 21679 / JCM 13881 / BCRC 17597 / SA1</strain>
    </source>
</reference>
<dbReference type="InterPro" id="IPR011006">
    <property type="entry name" value="CheY-like_superfamily"/>
</dbReference>